<dbReference type="PRINTS" id="PR00245">
    <property type="entry name" value="OLFACTORYR"/>
</dbReference>
<comment type="subcellular location">
    <subcellularLocation>
        <location evidence="1 11">Cell membrane</location>
        <topology evidence="1 11">Multi-pass membrane protein</topology>
    </subcellularLocation>
</comment>
<feature type="transmembrane region" description="Helical" evidence="11">
    <location>
        <begin position="99"/>
        <end position="118"/>
    </location>
</feature>
<keyword evidence="4 11" id="KW-0552">Olfaction</keyword>
<keyword evidence="3 10" id="KW-0812">Transmembrane</keyword>
<evidence type="ECO:0000256" key="7">
    <source>
        <dbReference type="ARBA" id="ARBA00023136"/>
    </source>
</evidence>
<keyword evidence="6 10" id="KW-0297">G-protein coupled receptor</keyword>
<dbReference type="PANTHER" id="PTHR26454">
    <property type="entry name" value="OLFACTORY RECEPTOR"/>
    <property type="match status" value="1"/>
</dbReference>
<reference evidence="13" key="2">
    <citation type="submission" date="2025-08" db="UniProtKB">
        <authorList>
            <consortium name="Ensembl"/>
        </authorList>
    </citation>
    <scope>IDENTIFICATION</scope>
</reference>
<reference evidence="13 14" key="1">
    <citation type="journal article" date="2019" name="Proc. Natl. Acad. Sci. U.S.A.">
        <title>Regulatory changes in pterin and carotenoid genes underlie balanced color polymorphisms in the wall lizard.</title>
        <authorList>
            <person name="Andrade P."/>
            <person name="Pinho C."/>
            <person name="Perez I de Lanuza G."/>
            <person name="Afonso S."/>
            <person name="Brejcha J."/>
            <person name="Rubin C.J."/>
            <person name="Wallerman O."/>
            <person name="Pereira P."/>
            <person name="Sabatino S.J."/>
            <person name="Bellati A."/>
            <person name="Pellitteri-Rosa D."/>
            <person name="Bosakova Z."/>
            <person name="Bunikis I."/>
            <person name="Carretero M.A."/>
            <person name="Feiner N."/>
            <person name="Marsik P."/>
            <person name="Pauperio F."/>
            <person name="Salvi D."/>
            <person name="Soler L."/>
            <person name="While G.M."/>
            <person name="Uller T."/>
            <person name="Font E."/>
            <person name="Andersson L."/>
            <person name="Carneiro M."/>
        </authorList>
    </citation>
    <scope>NUCLEOTIDE SEQUENCE</scope>
</reference>
<reference evidence="13" key="3">
    <citation type="submission" date="2025-09" db="UniProtKB">
        <authorList>
            <consortium name="Ensembl"/>
        </authorList>
    </citation>
    <scope>IDENTIFICATION</scope>
</reference>
<feature type="transmembrane region" description="Helical" evidence="11">
    <location>
        <begin position="238"/>
        <end position="259"/>
    </location>
</feature>
<dbReference type="Proteomes" id="UP000472272">
    <property type="component" value="Chromosome 13"/>
</dbReference>
<protein>
    <recommendedName>
        <fullName evidence="11">Olfactory receptor</fullName>
    </recommendedName>
</protein>
<dbReference type="Pfam" id="PF13853">
    <property type="entry name" value="7tm_4"/>
    <property type="match status" value="1"/>
</dbReference>
<dbReference type="KEGG" id="pmua:114583490"/>
<dbReference type="SUPFAM" id="SSF81321">
    <property type="entry name" value="Family A G protein-coupled receptor-like"/>
    <property type="match status" value="1"/>
</dbReference>
<organism evidence="13 14">
    <name type="scientific">Podarcis muralis</name>
    <name type="common">Wall lizard</name>
    <name type="synonym">Lacerta muralis</name>
    <dbReference type="NCBI Taxonomy" id="64176"/>
    <lineage>
        <taxon>Eukaryota</taxon>
        <taxon>Metazoa</taxon>
        <taxon>Chordata</taxon>
        <taxon>Craniata</taxon>
        <taxon>Vertebrata</taxon>
        <taxon>Euteleostomi</taxon>
        <taxon>Lepidosauria</taxon>
        <taxon>Squamata</taxon>
        <taxon>Bifurcata</taxon>
        <taxon>Unidentata</taxon>
        <taxon>Episquamata</taxon>
        <taxon>Laterata</taxon>
        <taxon>Lacertibaenia</taxon>
        <taxon>Lacertidae</taxon>
        <taxon>Podarcis</taxon>
    </lineage>
</organism>
<evidence type="ECO:0000259" key="12">
    <source>
        <dbReference type="PROSITE" id="PS50262"/>
    </source>
</evidence>
<evidence type="ECO:0000256" key="9">
    <source>
        <dbReference type="ARBA" id="ARBA00023224"/>
    </source>
</evidence>
<dbReference type="PANTHER" id="PTHR26454:SF18">
    <property type="entry name" value="OLFACTORY RECEPTOR 6C76"/>
    <property type="match status" value="1"/>
</dbReference>
<keyword evidence="14" id="KW-1185">Reference proteome</keyword>
<dbReference type="RefSeq" id="XP_028560637.1">
    <property type="nucleotide sequence ID" value="XM_028704804.1"/>
</dbReference>
<dbReference type="CDD" id="cd15912">
    <property type="entry name" value="7tmA_OR6C-like"/>
    <property type="match status" value="1"/>
</dbReference>
<dbReference type="Ensembl" id="ENSPMRT00000033319.1">
    <property type="protein sequence ID" value="ENSPMRP00000031409.1"/>
    <property type="gene ID" value="ENSPMRG00000020369.1"/>
</dbReference>
<feature type="transmembrane region" description="Helical" evidence="11">
    <location>
        <begin position="271"/>
        <end position="290"/>
    </location>
</feature>
<evidence type="ECO:0000256" key="10">
    <source>
        <dbReference type="RuleBase" id="RU000688"/>
    </source>
</evidence>
<evidence type="ECO:0000256" key="5">
    <source>
        <dbReference type="ARBA" id="ARBA00022989"/>
    </source>
</evidence>
<dbReference type="OrthoDB" id="9902777at2759"/>
<proteinExistence type="inferred from homology"/>
<keyword evidence="7 11" id="KW-0472">Membrane</keyword>
<keyword evidence="9 10" id="KW-0807">Transducer</keyword>
<feature type="transmembrane region" description="Helical" evidence="11">
    <location>
        <begin position="195"/>
        <end position="226"/>
    </location>
</feature>
<dbReference type="AlphaFoldDB" id="A0A670K6Z9"/>
<feature type="domain" description="G-protein coupled receptors family 1 profile" evidence="12">
    <location>
        <begin position="39"/>
        <end position="288"/>
    </location>
</feature>
<evidence type="ECO:0000256" key="8">
    <source>
        <dbReference type="ARBA" id="ARBA00023170"/>
    </source>
</evidence>
<dbReference type="OMA" id="LTIMWNT"/>
<feature type="transmembrane region" description="Helical" evidence="11">
    <location>
        <begin position="139"/>
        <end position="159"/>
    </location>
</feature>
<dbReference type="GO" id="GO:0005886">
    <property type="term" value="C:plasma membrane"/>
    <property type="evidence" value="ECO:0007669"/>
    <property type="project" value="UniProtKB-SubCell"/>
</dbReference>
<evidence type="ECO:0000256" key="3">
    <source>
        <dbReference type="ARBA" id="ARBA00022692"/>
    </source>
</evidence>
<dbReference type="FunFam" id="1.20.1070.10:FF:000013">
    <property type="entry name" value="Olfactory receptor"/>
    <property type="match status" value="1"/>
</dbReference>
<dbReference type="PRINTS" id="PR00237">
    <property type="entry name" value="GPCRRHODOPSN"/>
</dbReference>
<evidence type="ECO:0000256" key="6">
    <source>
        <dbReference type="ARBA" id="ARBA00023040"/>
    </source>
</evidence>
<gene>
    <name evidence="13" type="primary">LOC114583490</name>
</gene>
<dbReference type="GO" id="GO:0004930">
    <property type="term" value="F:G protein-coupled receptor activity"/>
    <property type="evidence" value="ECO:0007669"/>
    <property type="project" value="UniProtKB-KW"/>
</dbReference>
<accession>A0A670K6Z9</accession>
<dbReference type="GeneID" id="114583490"/>
<name>A0A670K6Z9_PODMU</name>
<dbReference type="InterPro" id="IPR000276">
    <property type="entry name" value="GPCR_Rhodpsn"/>
</dbReference>
<keyword evidence="8 10" id="KW-0675">Receptor</keyword>
<dbReference type="InterPro" id="IPR047132">
    <property type="entry name" value="Olfact_rcpt_6C-like"/>
</dbReference>
<keyword evidence="11" id="KW-0716">Sensory transduction</keyword>
<dbReference type="GO" id="GO:0004984">
    <property type="term" value="F:olfactory receptor activity"/>
    <property type="evidence" value="ECO:0007669"/>
    <property type="project" value="InterPro"/>
</dbReference>
<dbReference type="InterPro" id="IPR017452">
    <property type="entry name" value="GPCR_Rhodpsn_7TM"/>
</dbReference>
<dbReference type="PROSITE" id="PS50262">
    <property type="entry name" value="G_PROTEIN_RECEP_F1_2"/>
    <property type="match status" value="1"/>
</dbReference>
<evidence type="ECO:0000313" key="13">
    <source>
        <dbReference type="Ensembl" id="ENSPMRP00000031409.1"/>
    </source>
</evidence>
<comment type="similarity">
    <text evidence="10">Belongs to the G-protein coupled receptor 1 family.</text>
</comment>
<evidence type="ECO:0000256" key="4">
    <source>
        <dbReference type="ARBA" id="ARBA00022725"/>
    </source>
</evidence>
<evidence type="ECO:0000256" key="2">
    <source>
        <dbReference type="ARBA" id="ARBA00022475"/>
    </source>
</evidence>
<dbReference type="GeneTree" id="ENSGT01140000282532"/>
<evidence type="ECO:0000256" key="1">
    <source>
        <dbReference type="ARBA" id="ARBA00004651"/>
    </source>
</evidence>
<feature type="transmembrane region" description="Helical" evidence="11">
    <location>
        <begin position="23"/>
        <end position="48"/>
    </location>
</feature>
<keyword evidence="2 11" id="KW-1003">Cell membrane</keyword>
<evidence type="ECO:0000256" key="11">
    <source>
        <dbReference type="RuleBase" id="RU363047"/>
    </source>
</evidence>
<evidence type="ECO:0000313" key="14">
    <source>
        <dbReference type="Proteomes" id="UP000472272"/>
    </source>
</evidence>
<dbReference type="Gene3D" id="1.20.1070.10">
    <property type="entry name" value="Rhodopsin 7-helix transmembrane proteins"/>
    <property type="match status" value="1"/>
</dbReference>
<keyword evidence="5 11" id="KW-1133">Transmembrane helix</keyword>
<sequence>MRNNTMVREFTLWGFTDSRRIEISLFTLLLGMYFLTIMWNTVIITITLVNQQLKIPMYFFLKHFAVLEIGFTSTVLPKALGNMANGQQTISLPGCFLQVYLYLSVGTTEFLMLSVMSIDRYVAICNPLRYSTIMNHRTCSLLVLCSWAGGFLLMMAPAITLFQLSFCGPHAIDHFFCDIEPLIKLACGDTSLLELIFLLSAILCLLGTLAINIVSYTIIIFTILCIPSTTRRQKAFSTCASHIIVISITYGSCIVMYIKPRGTGDLAYTKGVALLNTVVSPLLNPFVYCLRNKQFQDALKAGFKALVGFSRTRE</sequence>
<dbReference type="PROSITE" id="PS00237">
    <property type="entry name" value="G_PROTEIN_RECEP_F1_1"/>
    <property type="match status" value="1"/>
</dbReference>
<dbReference type="InterPro" id="IPR000725">
    <property type="entry name" value="Olfact_rcpt"/>
</dbReference>